<evidence type="ECO:0000259" key="7">
    <source>
        <dbReference type="Pfam" id="PF00081"/>
    </source>
</evidence>
<dbReference type="Gene3D" id="1.10.287.990">
    <property type="entry name" value="Fe,Mn superoxide dismutase (SOD) domain"/>
    <property type="match status" value="1"/>
</dbReference>
<dbReference type="GO" id="GO:0046872">
    <property type="term" value="F:metal ion binding"/>
    <property type="evidence" value="ECO:0007669"/>
    <property type="project" value="UniProtKB-KW"/>
</dbReference>
<evidence type="ECO:0000256" key="2">
    <source>
        <dbReference type="ARBA" id="ARBA00012682"/>
    </source>
</evidence>
<feature type="binding site" evidence="5">
    <location>
        <position position="163"/>
    </location>
    <ligand>
        <name>Mn(2+)</name>
        <dbReference type="ChEBI" id="CHEBI:29035"/>
    </ligand>
</feature>
<dbReference type="EMBL" id="DVAD01000001">
    <property type="protein sequence ID" value="HIJ99235.1"/>
    <property type="molecule type" value="Genomic_DNA"/>
</dbReference>
<dbReference type="InterPro" id="IPR001189">
    <property type="entry name" value="Mn/Fe_SOD"/>
</dbReference>
<comment type="function">
    <text evidence="6">Destroys radicals which are normally produced within the cells and which are toxic to biological systems.</text>
</comment>
<dbReference type="Pfam" id="PF02777">
    <property type="entry name" value="Sod_Fe_C"/>
    <property type="match status" value="1"/>
</dbReference>
<sequence length="200" mass="22900">MASHELPKLNYAYDALEPFIDAQTMEIHHSKHHQAYVNNLNKALDGQDELAKLSPSELLKDLSVIPDDIRQTVINHGGGHANHTFFWTLLEKDVEIPEPFMEALKNDFGSFDAFKEEFTKVASSVFGSGWAWLVLDSGKLSITESSNQDTPLSQGLKPVLTIDVWEHAYYLKYQNRRADYIDAFFKVINWEQVHNNFKSE</sequence>
<dbReference type="EC" id="1.15.1.1" evidence="2 6"/>
<dbReference type="InterPro" id="IPR019832">
    <property type="entry name" value="Mn/Fe_SOD_C"/>
</dbReference>
<feature type="binding site" evidence="5">
    <location>
        <position position="28"/>
    </location>
    <ligand>
        <name>Mn(2+)</name>
        <dbReference type="ChEBI" id="CHEBI:29035"/>
    </ligand>
</feature>
<dbReference type="InterPro" id="IPR019833">
    <property type="entry name" value="Mn/Fe_SOD_BS"/>
</dbReference>
<accession>A0A832V7U9</accession>
<dbReference type="Proteomes" id="UP000604391">
    <property type="component" value="Unassembled WGS sequence"/>
</dbReference>
<dbReference type="PANTHER" id="PTHR43595:SF2">
    <property type="entry name" value="SMALL RIBOSOMAL SUBUNIT PROTEIN MS42"/>
    <property type="match status" value="1"/>
</dbReference>
<evidence type="ECO:0000256" key="5">
    <source>
        <dbReference type="PIRSR" id="PIRSR000349-1"/>
    </source>
</evidence>
<dbReference type="FunFam" id="1.10.287.990:FF:000001">
    <property type="entry name" value="Superoxide dismutase"/>
    <property type="match status" value="1"/>
</dbReference>
<evidence type="ECO:0000256" key="1">
    <source>
        <dbReference type="ARBA" id="ARBA00008714"/>
    </source>
</evidence>
<name>A0A832V7U9_9ARCH</name>
<evidence type="ECO:0000313" key="9">
    <source>
        <dbReference type="EMBL" id="HIJ99235.1"/>
    </source>
</evidence>
<keyword evidence="3 5" id="KW-0479">Metal-binding</keyword>
<dbReference type="AlphaFoldDB" id="A0A832V7U9"/>
<dbReference type="Gene3D" id="3.55.40.20">
    <property type="entry name" value="Iron/manganese superoxide dismutase, C-terminal domain"/>
    <property type="match status" value="1"/>
</dbReference>
<feature type="binding site" evidence="5">
    <location>
        <position position="167"/>
    </location>
    <ligand>
        <name>Mn(2+)</name>
        <dbReference type="ChEBI" id="CHEBI:29035"/>
    </ligand>
</feature>
<dbReference type="InterPro" id="IPR036324">
    <property type="entry name" value="Mn/Fe_SOD_N_sf"/>
</dbReference>
<dbReference type="SUPFAM" id="SSF54719">
    <property type="entry name" value="Fe,Mn superoxide dismutase (SOD), C-terminal domain"/>
    <property type="match status" value="1"/>
</dbReference>
<dbReference type="PRINTS" id="PR01703">
    <property type="entry name" value="MNSODISMTASE"/>
</dbReference>
<feature type="binding site" evidence="5">
    <location>
        <position position="83"/>
    </location>
    <ligand>
        <name>Mn(2+)</name>
        <dbReference type="ChEBI" id="CHEBI:29035"/>
    </ligand>
</feature>
<dbReference type="PROSITE" id="PS00088">
    <property type="entry name" value="SOD_MN"/>
    <property type="match status" value="1"/>
</dbReference>
<dbReference type="Pfam" id="PF00081">
    <property type="entry name" value="Sod_Fe_N"/>
    <property type="match status" value="1"/>
</dbReference>
<comment type="caution">
    <text evidence="9">The sequence shown here is derived from an EMBL/GenBank/DDBJ whole genome shotgun (WGS) entry which is preliminary data.</text>
</comment>
<dbReference type="PIRSF" id="PIRSF000349">
    <property type="entry name" value="SODismutase"/>
    <property type="match status" value="1"/>
</dbReference>
<keyword evidence="4 6" id="KW-0560">Oxidoreductase</keyword>
<feature type="domain" description="Manganese/iron superoxide dismutase N-terminal" evidence="7">
    <location>
        <begin position="3"/>
        <end position="90"/>
    </location>
</feature>
<gene>
    <name evidence="9" type="ORF">H1011_00215</name>
</gene>
<evidence type="ECO:0000256" key="6">
    <source>
        <dbReference type="RuleBase" id="RU000414"/>
    </source>
</evidence>
<dbReference type="InterPro" id="IPR019831">
    <property type="entry name" value="Mn/Fe_SOD_N"/>
</dbReference>
<evidence type="ECO:0000256" key="4">
    <source>
        <dbReference type="ARBA" id="ARBA00023002"/>
    </source>
</evidence>
<dbReference type="FunFam" id="3.55.40.20:FF:000001">
    <property type="entry name" value="Superoxide dismutase"/>
    <property type="match status" value="1"/>
</dbReference>
<dbReference type="SUPFAM" id="SSF46609">
    <property type="entry name" value="Fe,Mn superoxide dismutase (SOD), N-terminal domain"/>
    <property type="match status" value="1"/>
</dbReference>
<keyword evidence="10" id="KW-1185">Reference proteome</keyword>
<comment type="catalytic activity">
    <reaction evidence="6">
        <text>2 superoxide + 2 H(+) = H2O2 + O2</text>
        <dbReference type="Rhea" id="RHEA:20696"/>
        <dbReference type="ChEBI" id="CHEBI:15378"/>
        <dbReference type="ChEBI" id="CHEBI:15379"/>
        <dbReference type="ChEBI" id="CHEBI:16240"/>
        <dbReference type="ChEBI" id="CHEBI:18421"/>
        <dbReference type="EC" id="1.15.1.1"/>
    </reaction>
</comment>
<protein>
    <recommendedName>
        <fullName evidence="2 6">Superoxide dismutase</fullName>
        <ecNumber evidence="2 6">1.15.1.1</ecNumber>
    </recommendedName>
</protein>
<feature type="domain" description="Manganese/iron superoxide dismutase C-terminal" evidence="8">
    <location>
        <begin position="100"/>
        <end position="195"/>
    </location>
</feature>
<proteinExistence type="inferred from homology"/>
<dbReference type="PANTHER" id="PTHR43595">
    <property type="entry name" value="37S RIBOSOMAL PROTEIN S26, MITOCHONDRIAL"/>
    <property type="match status" value="1"/>
</dbReference>
<reference evidence="9 10" key="1">
    <citation type="journal article" name="Nat. Commun.">
        <title>Undinarchaeota illuminate DPANN phylogeny and the impact of gene transfer on archaeal evolution.</title>
        <authorList>
            <person name="Dombrowski N."/>
            <person name="Williams T.A."/>
            <person name="Sun J."/>
            <person name="Woodcroft B.J."/>
            <person name="Lee J.H."/>
            <person name="Minh B.Q."/>
            <person name="Rinke C."/>
            <person name="Spang A."/>
        </authorList>
    </citation>
    <scope>NUCLEOTIDE SEQUENCE [LARGE SCALE GENOMIC DNA]</scope>
    <source>
        <strain evidence="9">MAG_bin17</strain>
    </source>
</reference>
<comment type="similarity">
    <text evidence="1 6">Belongs to the iron/manganese superoxide dismutase family.</text>
</comment>
<evidence type="ECO:0000259" key="8">
    <source>
        <dbReference type="Pfam" id="PF02777"/>
    </source>
</evidence>
<organism evidence="9 10">
    <name type="scientific">Candidatus Undinarchaeum marinum</name>
    <dbReference type="NCBI Taxonomy" id="2756141"/>
    <lineage>
        <taxon>Archaea</taxon>
        <taxon>Candidatus Undinarchaeota</taxon>
        <taxon>Candidatus Undinarchaeia</taxon>
        <taxon>Candidatus Undinarchaeales</taxon>
        <taxon>Candidatus Undinarchaeaceae</taxon>
        <taxon>Candidatus Undinarchaeum</taxon>
    </lineage>
</organism>
<dbReference type="InterPro" id="IPR036314">
    <property type="entry name" value="SOD_C_sf"/>
</dbReference>
<evidence type="ECO:0000313" key="10">
    <source>
        <dbReference type="Proteomes" id="UP000604391"/>
    </source>
</evidence>
<evidence type="ECO:0000256" key="3">
    <source>
        <dbReference type="ARBA" id="ARBA00022723"/>
    </source>
</evidence>
<dbReference type="GO" id="GO:0004784">
    <property type="term" value="F:superoxide dismutase activity"/>
    <property type="evidence" value="ECO:0007669"/>
    <property type="project" value="UniProtKB-EC"/>
</dbReference>
<dbReference type="GO" id="GO:0005737">
    <property type="term" value="C:cytoplasm"/>
    <property type="evidence" value="ECO:0007669"/>
    <property type="project" value="TreeGrafter"/>
</dbReference>